<dbReference type="AlphaFoldDB" id="A0A7J7GIU1"/>
<evidence type="ECO:0000313" key="2">
    <source>
        <dbReference type="EMBL" id="KAF5940580.1"/>
    </source>
</evidence>
<name>A0A7J7GIU1_CAMSI</name>
<dbReference type="EMBL" id="JACBKZ010000010">
    <property type="protein sequence ID" value="KAF5940580.1"/>
    <property type="molecule type" value="Genomic_DNA"/>
</dbReference>
<evidence type="ECO:0000256" key="1">
    <source>
        <dbReference type="SAM" id="MobiDB-lite"/>
    </source>
</evidence>
<reference evidence="3" key="1">
    <citation type="journal article" date="2020" name="Nat. Commun.">
        <title>Genome assembly of wild tea tree DASZ reveals pedigree and selection history of tea varieties.</title>
        <authorList>
            <person name="Zhang W."/>
            <person name="Zhang Y."/>
            <person name="Qiu H."/>
            <person name="Guo Y."/>
            <person name="Wan H."/>
            <person name="Zhang X."/>
            <person name="Scossa F."/>
            <person name="Alseekh S."/>
            <person name="Zhang Q."/>
            <person name="Wang P."/>
            <person name="Xu L."/>
            <person name="Schmidt M.H."/>
            <person name="Jia X."/>
            <person name="Li D."/>
            <person name="Zhu A."/>
            <person name="Guo F."/>
            <person name="Chen W."/>
            <person name="Ni D."/>
            <person name="Usadel B."/>
            <person name="Fernie A.R."/>
            <person name="Wen W."/>
        </authorList>
    </citation>
    <scope>NUCLEOTIDE SEQUENCE [LARGE SCALE GENOMIC DNA]</scope>
    <source>
        <strain evidence="3">cv. G240</strain>
    </source>
</reference>
<evidence type="ECO:0000313" key="3">
    <source>
        <dbReference type="Proteomes" id="UP000593564"/>
    </source>
</evidence>
<gene>
    <name evidence="2" type="ORF">HYC85_021747</name>
</gene>
<comment type="caution">
    <text evidence="2">The sequence shown here is derived from an EMBL/GenBank/DDBJ whole genome shotgun (WGS) entry which is preliminary data.</text>
</comment>
<sequence>MRLHVVEGFLQRALGAIKTFFVVVAAHLEAKSKTRGLKVAQNKVQELHKPSTEQRPTSIKDDAIAQAFGPKRHGSARGLGFGALPSKELSKGANGHSHGETQGEENSRGEHRVHGGGERRMHSQQNIWLHDANGTGNDGSLDNAKCKLLNWDRTKLVVAERTIASTDSKALAQDCVLRAAISMRGCSTDARTYACRGEDGAALGRNHDSGCVFHAQENTRHVHAQNAFEVGLFVVDHTGFVGIRYAGVVEHDVQFSVGFDSLVDGVLDVVFVGDIAVNVGACG</sequence>
<dbReference type="Proteomes" id="UP000593564">
    <property type="component" value="Unassembled WGS sequence"/>
</dbReference>
<reference evidence="2 3" key="2">
    <citation type="submission" date="2020-07" db="EMBL/GenBank/DDBJ databases">
        <title>Genome assembly of wild tea tree DASZ reveals pedigree and selection history of tea varieties.</title>
        <authorList>
            <person name="Zhang W."/>
        </authorList>
    </citation>
    <scope>NUCLEOTIDE SEQUENCE [LARGE SCALE GENOMIC DNA]</scope>
    <source>
        <strain evidence="3">cv. G240</strain>
        <tissue evidence="2">Leaf</tissue>
    </source>
</reference>
<organism evidence="2 3">
    <name type="scientific">Camellia sinensis</name>
    <name type="common">Tea plant</name>
    <name type="synonym">Thea sinensis</name>
    <dbReference type="NCBI Taxonomy" id="4442"/>
    <lineage>
        <taxon>Eukaryota</taxon>
        <taxon>Viridiplantae</taxon>
        <taxon>Streptophyta</taxon>
        <taxon>Embryophyta</taxon>
        <taxon>Tracheophyta</taxon>
        <taxon>Spermatophyta</taxon>
        <taxon>Magnoliopsida</taxon>
        <taxon>eudicotyledons</taxon>
        <taxon>Gunneridae</taxon>
        <taxon>Pentapetalae</taxon>
        <taxon>asterids</taxon>
        <taxon>Ericales</taxon>
        <taxon>Theaceae</taxon>
        <taxon>Camellia</taxon>
    </lineage>
</organism>
<keyword evidence="3" id="KW-1185">Reference proteome</keyword>
<accession>A0A7J7GIU1</accession>
<feature type="region of interest" description="Disordered" evidence="1">
    <location>
        <begin position="70"/>
        <end position="121"/>
    </location>
</feature>
<protein>
    <submittedName>
        <fullName evidence="2">Uncharacterized protein</fullName>
    </submittedName>
</protein>
<feature type="compositionally biased region" description="Basic and acidic residues" evidence="1">
    <location>
        <begin position="97"/>
        <end position="121"/>
    </location>
</feature>
<proteinExistence type="predicted"/>